<keyword evidence="3" id="KW-1185">Reference proteome</keyword>
<accession>A0A8K0G045</accession>
<evidence type="ECO:0000256" key="1">
    <source>
        <dbReference type="SAM" id="MobiDB-lite"/>
    </source>
</evidence>
<evidence type="ECO:0000313" key="3">
    <source>
        <dbReference type="Proteomes" id="UP000801492"/>
    </source>
</evidence>
<dbReference type="AlphaFoldDB" id="A0A8K0G045"/>
<organism evidence="2 3">
    <name type="scientific">Ignelater luminosus</name>
    <name type="common">Cucubano</name>
    <name type="synonym">Pyrophorus luminosus</name>
    <dbReference type="NCBI Taxonomy" id="2038154"/>
    <lineage>
        <taxon>Eukaryota</taxon>
        <taxon>Metazoa</taxon>
        <taxon>Ecdysozoa</taxon>
        <taxon>Arthropoda</taxon>
        <taxon>Hexapoda</taxon>
        <taxon>Insecta</taxon>
        <taxon>Pterygota</taxon>
        <taxon>Neoptera</taxon>
        <taxon>Endopterygota</taxon>
        <taxon>Coleoptera</taxon>
        <taxon>Polyphaga</taxon>
        <taxon>Elateriformia</taxon>
        <taxon>Elateroidea</taxon>
        <taxon>Elateridae</taxon>
        <taxon>Agrypninae</taxon>
        <taxon>Pyrophorini</taxon>
        <taxon>Ignelater</taxon>
    </lineage>
</organism>
<proteinExistence type="predicted"/>
<dbReference type="EMBL" id="VTPC01090904">
    <property type="protein sequence ID" value="KAF2880814.1"/>
    <property type="molecule type" value="Genomic_DNA"/>
</dbReference>
<name>A0A8K0G045_IGNLU</name>
<gene>
    <name evidence="2" type="ORF">ILUMI_25371</name>
</gene>
<dbReference type="Proteomes" id="UP000801492">
    <property type="component" value="Unassembled WGS sequence"/>
</dbReference>
<evidence type="ECO:0000313" key="2">
    <source>
        <dbReference type="EMBL" id="KAF2880814.1"/>
    </source>
</evidence>
<feature type="region of interest" description="Disordered" evidence="1">
    <location>
        <begin position="92"/>
        <end position="125"/>
    </location>
</feature>
<feature type="compositionally biased region" description="Basic and acidic residues" evidence="1">
    <location>
        <begin position="105"/>
        <end position="116"/>
    </location>
</feature>
<protein>
    <submittedName>
        <fullName evidence="2">Uncharacterized protein</fullName>
    </submittedName>
</protein>
<comment type="caution">
    <text evidence="2">The sequence shown here is derived from an EMBL/GenBank/DDBJ whole genome shotgun (WGS) entry which is preliminary data.</text>
</comment>
<reference evidence="2" key="1">
    <citation type="submission" date="2019-08" db="EMBL/GenBank/DDBJ databases">
        <title>The genome of the North American firefly Photinus pyralis.</title>
        <authorList>
            <consortium name="Photinus pyralis genome working group"/>
            <person name="Fallon T.R."/>
            <person name="Sander Lower S.E."/>
            <person name="Weng J.-K."/>
        </authorList>
    </citation>
    <scope>NUCLEOTIDE SEQUENCE</scope>
    <source>
        <strain evidence="2">TRF0915ILg1</strain>
        <tissue evidence="2">Whole body</tissue>
    </source>
</reference>
<sequence length="125" mass="14126">MAKPLTSAAEKASDGDAVILDGGDQFDRNAVYQQYVEKSKLGGGYLKVCEVQEERKRLVSQLRQARARGLIAQLRYNDEVYRTQGLEYEEENMRNSKITSTGEGKTMERTINERSPEGALHLEQI</sequence>